<dbReference type="Proteomes" id="UP000696573">
    <property type="component" value="Unassembled WGS sequence"/>
</dbReference>
<evidence type="ECO:0000256" key="1">
    <source>
        <dbReference type="ARBA" id="ARBA00001933"/>
    </source>
</evidence>
<feature type="domain" description="Aminotransferase class I/classII large" evidence="5">
    <location>
        <begin position="64"/>
        <end position="441"/>
    </location>
</feature>
<sequence>MEASRSKQLAPTGSLVTRIKGQRIVPSASKPRNTFYLNLEEALDTRRESHILYSIVENNWQNTNIVNFSSNDLLSFNDTPEFREEFLAELSRHPNFRPGAGGPRLMDGNYPYLEQTEGEIAVFHGYEAGLIVNSGYDANIAIWNSLPRSGDVLVYDELVHCSTYDGMSQSLAAQKVEFRHNDPESFREVLLSITETQPQIKQGRRCILVAVESTYSMTGDVCPLRELVQVAHEVFPGKQGNVQFIVDEAHSTGMMGPNGSGLVCYLGLEKEVAVVMHSFAKALGSVGAIIVGNKSVVSAVINFSNIFIYTTSPTFPTIATIKAGYTLLASEKGEQARQHVQDLAQTFWEYLTTHPDWENARSRGLLSIPLAKDWEDRPFLVHIAAVHTRIQYIYWLYFHLIFSSYCTFPVEYPVVPLNQSRLRVTFHPCNTHEQVRGLVEAMFDWVREMIEIEEERSAQKISWAAKKVYEWMEEEGLTGFGYNQH</sequence>
<keyword evidence="7" id="KW-1185">Reference proteome</keyword>
<keyword evidence="4" id="KW-0663">Pyridoxal phosphate</keyword>
<dbReference type="InterPro" id="IPR015421">
    <property type="entry name" value="PyrdxlP-dep_Trfase_major"/>
</dbReference>
<dbReference type="PANTHER" id="PTHR13693:SF77">
    <property type="entry name" value="8-AMINO-7-OXONONANOATE SYNTHASE"/>
    <property type="match status" value="1"/>
</dbReference>
<dbReference type="GO" id="GO:0009102">
    <property type="term" value="P:biotin biosynthetic process"/>
    <property type="evidence" value="ECO:0007669"/>
    <property type="project" value="TreeGrafter"/>
</dbReference>
<evidence type="ECO:0000256" key="3">
    <source>
        <dbReference type="ARBA" id="ARBA00022679"/>
    </source>
</evidence>
<gene>
    <name evidence="6" type="ORF">CRHIZ90672A_00011955</name>
</gene>
<dbReference type="OrthoDB" id="2382073at2759"/>
<dbReference type="InterPro" id="IPR015424">
    <property type="entry name" value="PyrdxlP-dep_Trfase"/>
</dbReference>
<accession>A0A9N9VIZ5</accession>
<dbReference type="Pfam" id="PF00155">
    <property type="entry name" value="Aminotran_1_2"/>
    <property type="match status" value="1"/>
</dbReference>
<reference evidence="6" key="1">
    <citation type="submission" date="2021-10" db="EMBL/GenBank/DDBJ databases">
        <authorList>
            <person name="Piombo E."/>
        </authorList>
    </citation>
    <scope>NUCLEOTIDE SEQUENCE</scope>
</reference>
<comment type="caution">
    <text evidence="6">The sequence shown here is derived from an EMBL/GenBank/DDBJ whole genome shotgun (WGS) entry which is preliminary data.</text>
</comment>
<keyword evidence="3" id="KW-0808">Transferase</keyword>
<comment type="similarity">
    <text evidence="2">Belongs to the class-II pyridoxal-phosphate-dependent aminotransferase family. BioF subfamily.</text>
</comment>
<evidence type="ECO:0000313" key="6">
    <source>
        <dbReference type="EMBL" id="CAH0024770.1"/>
    </source>
</evidence>
<dbReference type="Gene3D" id="3.90.1150.10">
    <property type="entry name" value="Aspartate Aminotransferase, domain 1"/>
    <property type="match status" value="1"/>
</dbReference>
<evidence type="ECO:0000256" key="4">
    <source>
        <dbReference type="ARBA" id="ARBA00022898"/>
    </source>
</evidence>
<dbReference type="SUPFAM" id="SSF53383">
    <property type="entry name" value="PLP-dependent transferases"/>
    <property type="match status" value="1"/>
</dbReference>
<dbReference type="EMBL" id="CABFNQ020000700">
    <property type="protein sequence ID" value="CAH0024770.1"/>
    <property type="molecule type" value="Genomic_DNA"/>
</dbReference>
<evidence type="ECO:0000259" key="5">
    <source>
        <dbReference type="Pfam" id="PF00155"/>
    </source>
</evidence>
<dbReference type="GO" id="GO:0030170">
    <property type="term" value="F:pyridoxal phosphate binding"/>
    <property type="evidence" value="ECO:0007669"/>
    <property type="project" value="InterPro"/>
</dbReference>
<organism evidence="6 7">
    <name type="scientific">Clonostachys rhizophaga</name>
    <dbReference type="NCBI Taxonomy" id="160324"/>
    <lineage>
        <taxon>Eukaryota</taxon>
        <taxon>Fungi</taxon>
        <taxon>Dikarya</taxon>
        <taxon>Ascomycota</taxon>
        <taxon>Pezizomycotina</taxon>
        <taxon>Sordariomycetes</taxon>
        <taxon>Hypocreomycetidae</taxon>
        <taxon>Hypocreales</taxon>
        <taxon>Bionectriaceae</taxon>
        <taxon>Clonostachys</taxon>
    </lineage>
</organism>
<evidence type="ECO:0000313" key="7">
    <source>
        <dbReference type="Proteomes" id="UP000696573"/>
    </source>
</evidence>
<dbReference type="PANTHER" id="PTHR13693">
    <property type="entry name" value="CLASS II AMINOTRANSFERASE/8-AMINO-7-OXONONANOATE SYNTHASE"/>
    <property type="match status" value="1"/>
</dbReference>
<dbReference type="AlphaFoldDB" id="A0A9N9VIZ5"/>
<protein>
    <recommendedName>
        <fullName evidence="5">Aminotransferase class I/classII large domain-containing protein</fullName>
    </recommendedName>
</protein>
<name>A0A9N9VIZ5_9HYPO</name>
<evidence type="ECO:0000256" key="2">
    <source>
        <dbReference type="ARBA" id="ARBA00010008"/>
    </source>
</evidence>
<proteinExistence type="inferred from homology"/>
<comment type="cofactor">
    <cofactor evidence="1">
        <name>pyridoxal 5'-phosphate</name>
        <dbReference type="ChEBI" id="CHEBI:597326"/>
    </cofactor>
</comment>
<dbReference type="InterPro" id="IPR015422">
    <property type="entry name" value="PyrdxlP-dep_Trfase_small"/>
</dbReference>
<dbReference type="InterPro" id="IPR050087">
    <property type="entry name" value="AON_synthase_class-II"/>
</dbReference>
<dbReference type="GO" id="GO:0016740">
    <property type="term" value="F:transferase activity"/>
    <property type="evidence" value="ECO:0007669"/>
    <property type="project" value="UniProtKB-KW"/>
</dbReference>
<dbReference type="InterPro" id="IPR004839">
    <property type="entry name" value="Aminotransferase_I/II_large"/>
</dbReference>
<dbReference type="Gene3D" id="3.40.640.10">
    <property type="entry name" value="Type I PLP-dependent aspartate aminotransferase-like (Major domain)"/>
    <property type="match status" value="1"/>
</dbReference>